<comment type="caution">
    <text evidence="7">The sequence shown here is derived from an EMBL/GenBank/DDBJ whole genome shotgun (WGS) entry which is preliminary data.</text>
</comment>
<evidence type="ECO:0000256" key="3">
    <source>
        <dbReference type="ARBA" id="ARBA00022692"/>
    </source>
</evidence>
<feature type="transmembrane region" description="Helical" evidence="6">
    <location>
        <begin position="39"/>
        <end position="56"/>
    </location>
</feature>
<name>A0A1C7MSE9_GRIFR</name>
<evidence type="ECO:0000256" key="4">
    <source>
        <dbReference type="ARBA" id="ARBA00022989"/>
    </source>
</evidence>
<dbReference type="InterPro" id="IPR051633">
    <property type="entry name" value="AceTr"/>
</dbReference>
<organism evidence="7 8">
    <name type="scientific">Grifola frondosa</name>
    <name type="common">Maitake</name>
    <name type="synonym">Polyporus frondosus</name>
    <dbReference type="NCBI Taxonomy" id="5627"/>
    <lineage>
        <taxon>Eukaryota</taxon>
        <taxon>Fungi</taxon>
        <taxon>Dikarya</taxon>
        <taxon>Basidiomycota</taxon>
        <taxon>Agaricomycotina</taxon>
        <taxon>Agaricomycetes</taxon>
        <taxon>Polyporales</taxon>
        <taxon>Grifolaceae</taxon>
        <taxon>Grifola</taxon>
    </lineage>
</organism>
<dbReference type="GO" id="GO:0005886">
    <property type="term" value="C:plasma membrane"/>
    <property type="evidence" value="ECO:0007669"/>
    <property type="project" value="TreeGrafter"/>
</dbReference>
<dbReference type="OrthoDB" id="3648309at2759"/>
<dbReference type="OMA" id="AMHWAIS"/>
<evidence type="ECO:0000313" key="8">
    <source>
        <dbReference type="Proteomes" id="UP000092993"/>
    </source>
</evidence>
<evidence type="ECO:0000313" key="7">
    <source>
        <dbReference type="EMBL" id="OBZ79637.1"/>
    </source>
</evidence>
<keyword evidence="5 6" id="KW-0472">Membrane</keyword>
<protein>
    <submittedName>
        <fullName evidence="7">Ammonia transport outward protein 2</fullName>
    </submittedName>
</protein>
<dbReference type="PANTHER" id="PTHR31123">
    <property type="entry name" value="ACCUMULATION OF DYADS PROTEIN 2-RELATED"/>
    <property type="match status" value="1"/>
</dbReference>
<feature type="transmembrane region" description="Helical" evidence="6">
    <location>
        <begin position="160"/>
        <end position="179"/>
    </location>
</feature>
<dbReference type="EMBL" id="LUGG01000001">
    <property type="protein sequence ID" value="OBZ79637.1"/>
    <property type="molecule type" value="Genomic_DNA"/>
</dbReference>
<dbReference type="PANTHER" id="PTHR31123:SF1">
    <property type="entry name" value="ACCUMULATION OF DYADS PROTEIN 2-RELATED"/>
    <property type="match status" value="1"/>
</dbReference>
<dbReference type="GO" id="GO:0015123">
    <property type="term" value="F:acetate transmembrane transporter activity"/>
    <property type="evidence" value="ECO:0007669"/>
    <property type="project" value="TreeGrafter"/>
</dbReference>
<reference evidence="7 8" key="1">
    <citation type="submission" date="2016-03" db="EMBL/GenBank/DDBJ databases">
        <title>Whole genome sequencing of Grifola frondosa 9006-11.</title>
        <authorList>
            <person name="Min B."/>
            <person name="Park H."/>
            <person name="Kim J.-G."/>
            <person name="Cho H."/>
            <person name="Oh Y.-L."/>
            <person name="Kong W.-S."/>
            <person name="Choi I.-G."/>
        </authorList>
    </citation>
    <scope>NUCLEOTIDE SEQUENCE [LARGE SCALE GENOMIC DNA]</scope>
    <source>
        <strain evidence="7 8">9006-11</strain>
    </source>
</reference>
<evidence type="ECO:0000256" key="5">
    <source>
        <dbReference type="ARBA" id="ARBA00023136"/>
    </source>
</evidence>
<accession>A0A1C7MSE9</accession>
<feature type="transmembrane region" description="Helical" evidence="6">
    <location>
        <begin position="107"/>
        <end position="125"/>
    </location>
</feature>
<dbReference type="NCBIfam" id="NF038013">
    <property type="entry name" value="AceTr_1"/>
    <property type="match status" value="1"/>
</dbReference>
<gene>
    <name evidence="7" type="primary">ATO2</name>
    <name evidence="7" type="ORF">A0H81_00098</name>
</gene>
<dbReference type="Proteomes" id="UP000092993">
    <property type="component" value="Unassembled WGS sequence"/>
</dbReference>
<sequence>MSNMSHLEKAETDVVTARSPQEVLGLPTPQYYRTLGNPGPLGVFGFASTTFLLSMYNVQVRGIAAPNVVVGMALFVGGLAQFIAGMWEFACNNTFGATAFSLYGGFWMSYASIFIPASNIVAAFAGDEKELASALGIYLITWMIITILLLIATLRRSICFIALFFFLTVTFALLASANFSSTMSLPLQKAGGAFGLITALIAFYIGLAEILTPETSWFVLPQGKIAKRVD</sequence>
<evidence type="ECO:0000256" key="2">
    <source>
        <dbReference type="ARBA" id="ARBA00005587"/>
    </source>
</evidence>
<dbReference type="STRING" id="5627.A0A1C7MSE9"/>
<comment type="subcellular location">
    <subcellularLocation>
        <location evidence="1">Membrane</location>
        <topology evidence="1">Multi-pass membrane protein</topology>
    </subcellularLocation>
</comment>
<proteinExistence type="inferred from homology"/>
<feature type="transmembrane region" description="Helical" evidence="6">
    <location>
        <begin position="132"/>
        <end position="154"/>
    </location>
</feature>
<evidence type="ECO:0000256" key="6">
    <source>
        <dbReference type="SAM" id="Phobius"/>
    </source>
</evidence>
<keyword evidence="4 6" id="KW-1133">Transmembrane helix</keyword>
<dbReference type="Pfam" id="PF01184">
    <property type="entry name" value="Gpr1_Fun34_YaaH"/>
    <property type="match status" value="1"/>
</dbReference>
<keyword evidence="3 6" id="KW-0812">Transmembrane</keyword>
<dbReference type="InterPro" id="IPR000791">
    <property type="entry name" value="Gpr1/Fun34/SatP-like"/>
</dbReference>
<dbReference type="AlphaFoldDB" id="A0A1C7MSE9"/>
<feature type="transmembrane region" description="Helical" evidence="6">
    <location>
        <begin position="68"/>
        <end position="87"/>
    </location>
</feature>
<keyword evidence="8" id="KW-1185">Reference proteome</keyword>
<evidence type="ECO:0000256" key="1">
    <source>
        <dbReference type="ARBA" id="ARBA00004141"/>
    </source>
</evidence>
<feature type="transmembrane region" description="Helical" evidence="6">
    <location>
        <begin position="191"/>
        <end position="211"/>
    </location>
</feature>
<comment type="similarity">
    <text evidence="2">Belongs to the acetate uptake transporter (AceTr) (TC 2.A.96) family.</text>
</comment>